<proteinExistence type="predicted"/>
<dbReference type="Proteomes" id="UP001309876">
    <property type="component" value="Unassembled WGS sequence"/>
</dbReference>
<dbReference type="EMBL" id="JAVRRJ010000010">
    <property type="protein sequence ID" value="KAK5081197.1"/>
    <property type="molecule type" value="Genomic_DNA"/>
</dbReference>
<reference evidence="1 2" key="1">
    <citation type="submission" date="2023-08" db="EMBL/GenBank/DDBJ databases">
        <title>Black Yeasts Isolated from many extreme environments.</title>
        <authorList>
            <person name="Coleine C."/>
            <person name="Stajich J.E."/>
            <person name="Selbmann L."/>
        </authorList>
    </citation>
    <scope>NUCLEOTIDE SEQUENCE [LARGE SCALE GENOMIC DNA]</scope>
    <source>
        <strain evidence="1 2">CCFEE 5910</strain>
    </source>
</reference>
<sequence>MSTRQMVFFVRRISSRFVQVCDLLNDPPQEQVVKIEVENCSNALKVKRDVLATSNATTPSLDDGVFAMSASNNELLDLSDDEDSSHYVEVVVGDVDTGTYKFSVDFDGQVEYAAILGGDGYVYSSDRYVGGPQTFSFNIEEGASDTVFLSAFTEKPVNVSYSASINGSTTSPSTPTPSTSTADRVHLQFRIAMISIISVGGNLVVSSIRHLL</sequence>
<evidence type="ECO:0000313" key="1">
    <source>
        <dbReference type="EMBL" id="KAK5081197.1"/>
    </source>
</evidence>
<accession>A0AAN7STP0</accession>
<dbReference type="AlphaFoldDB" id="A0AAN7STP0"/>
<gene>
    <name evidence="1" type="ORF">LTR05_007991</name>
</gene>
<protein>
    <submittedName>
        <fullName evidence="1">Uncharacterized protein</fullName>
    </submittedName>
</protein>
<organism evidence="1 2">
    <name type="scientific">Lithohypha guttulata</name>
    <dbReference type="NCBI Taxonomy" id="1690604"/>
    <lineage>
        <taxon>Eukaryota</taxon>
        <taxon>Fungi</taxon>
        <taxon>Dikarya</taxon>
        <taxon>Ascomycota</taxon>
        <taxon>Pezizomycotina</taxon>
        <taxon>Eurotiomycetes</taxon>
        <taxon>Chaetothyriomycetidae</taxon>
        <taxon>Chaetothyriales</taxon>
        <taxon>Trichomeriaceae</taxon>
        <taxon>Lithohypha</taxon>
    </lineage>
</organism>
<keyword evidence="2" id="KW-1185">Reference proteome</keyword>
<evidence type="ECO:0000313" key="2">
    <source>
        <dbReference type="Proteomes" id="UP001309876"/>
    </source>
</evidence>
<name>A0AAN7STP0_9EURO</name>
<comment type="caution">
    <text evidence="1">The sequence shown here is derived from an EMBL/GenBank/DDBJ whole genome shotgun (WGS) entry which is preliminary data.</text>
</comment>